<dbReference type="Proteomes" id="UP001152523">
    <property type="component" value="Unassembled WGS sequence"/>
</dbReference>
<keyword evidence="2" id="KW-1185">Reference proteome</keyword>
<dbReference type="AlphaFoldDB" id="A0AAV0DWL3"/>
<sequence length="150" mass="17172">MEIGFQKMHSVEFVLFMQRVSDNGEEKAKEAEDDMPAIPSLSARKRCKCSQFSQNFIKFSRIIYFSITTLAKSIIALSYLSSLPLGMPDVWLLWKVILILGQERAGCHSKILTLLLIEMGLSRDAPENSSNFNNTSTYRRLQEETRSHCF</sequence>
<proteinExistence type="predicted"/>
<dbReference type="EMBL" id="CAMAPF010000150">
    <property type="protein sequence ID" value="CAH9109221.1"/>
    <property type="molecule type" value="Genomic_DNA"/>
</dbReference>
<protein>
    <submittedName>
        <fullName evidence="1">Uncharacterized protein</fullName>
    </submittedName>
</protein>
<accession>A0AAV0DWL3</accession>
<name>A0AAV0DWL3_9ASTE</name>
<gene>
    <name evidence="1" type="ORF">CEPIT_LOCUS18630</name>
</gene>
<organism evidence="1 2">
    <name type="scientific">Cuscuta epithymum</name>
    <dbReference type="NCBI Taxonomy" id="186058"/>
    <lineage>
        <taxon>Eukaryota</taxon>
        <taxon>Viridiplantae</taxon>
        <taxon>Streptophyta</taxon>
        <taxon>Embryophyta</taxon>
        <taxon>Tracheophyta</taxon>
        <taxon>Spermatophyta</taxon>
        <taxon>Magnoliopsida</taxon>
        <taxon>eudicotyledons</taxon>
        <taxon>Gunneridae</taxon>
        <taxon>Pentapetalae</taxon>
        <taxon>asterids</taxon>
        <taxon>lamiids</taxon>
        <taxon>Solanales</taxon>
        <taxon>Convolvulaceae</taxon>
        <taxon>Cuscuteae</taxon>
        <taxon>Cuscuta</taxon>
        <taxon>Cuscuta subgen. Cuscuta</taxon>
    </lineage>
</organism>
<reference evidence="1" key="1">
    <citation type="submission" date="2022-07" db="EMBL/GenBank/DDBJ databases">
        <authorList>
            <person name="Macas J."/>
            <person name="Novak P."/>
            <person name="Neumann P."/>
        </authorList>
    </citation>
    <scope>NUCLEOTIDE SEQUENCE</scope>
</reference>
<evidence type="ECO:0000313" key="2">
    <source>
        <dbReference type="Proteomes" id="UP001152523"/>
    </source>
</evidence>
<evidence type="ECO:0000313" key="1">
    <source>
        <dbReference type="EMBL" id="CAH9109221.1"/>
    </source>
</evidence>
<comment type="caution">
    <text evidence="1">The sequence shown here is derived from an EMBL/GenBank/DDBJ whole genome shotgun (WGS) entry which is preliminary data.</text>
</comment>